<accession>A0A1X9NC51</accession>
<gene>
    <name evidence="3" type="ORF">BST96_14255</name>
</gene>
<dbReference type="PANTHER" id="PTHR42673:SF21">
    <property type="entry name" value="GLUTATHIONE S-TRANSFERASE YFCF"/>
    <property type="match status" value="1"/>
</dbReference>
<dbReference type="Pfam" id="PF14497">
    <property type="entry name" value="GST_C_3"/>
    <property type="match status" value="1"/>
</dbReference>
<dbReference type="Gene3D" id="1.20.1050.10">
    <property type="match status" value="1"/>
</dbReference>
<keyword evidence="3" id="KW-0808">Transferase</keyword>
<dbReference type="SUPFAM" id="SSF52833">
    <property type="entry name" value="Thioredoxin-like"/>
    <property type="match status" value="1"/>
</dbReference>
<evidence type="ECO:0000259" key="1">
    <source>
        <dbReference type="PROSITE" id="PS50404"/>
    </source>
</evidence>
<dbReference type="STRING" id="716816.BST96_14255"/>
<dbReference type="InterPro" id="IPR004046">
    <property type="entry name" value="GST_C"/>
</dbReference>
<dbReference type="GO" id="GO:0006559">
    <property type="term" value="P:L-phenylalanine catabolic process"/>
    <property type="evidence" value="ECO:0007669"/>
    <property type="project" value="TreeGrafter"/>
</dbReference>
<dbReference type="KEGG" id="osg:BST96_14255"/>
<dbReference type="Pfam" id="PF13417">
    <property type="entry name" value="GST_N_3"/>
    <property type="match status" value="1"/>
</dbReference>
<dbReference type="InterPro" id="IPR040079">
    <property type="entry name" value="Glutathione_S-Trfase"/>
</dbReference>
<dbReference type="GO" id="GO:0004364">
    <property type="term" value="F:glutathione transferase activity"/>
    <property type="evidence" value="ECO:0007669"/>
    <property type="project" value="TreeGrafter"/>
</dbReference>
<feature type="domain" description="GST C-terminal" evidence="2">
    <location>
        <begin position="83"/>
        <end position="215"/>
    </location>
</feature>
<dbReference type="CDD" id="cd00299">
    <property type="entry name" value="GST_C_family"/>
    <property type="match status" value="1"/>
</dbReference>
<keyword evidence="4" id="KW-1185">Reference proteome</keyword>
<dbReference type="InterPro" id="IPR036249">
    <property type="entry name" value="Thioredoxin-like_sf"/>
</dbReference>
<dbReference type="SUPFAM" id="SSF47616">
    <property type="entry name" value="GST C-terminal domain-like"/>
    <property type="match status" value="1"/>
</dbReference>
<dbReference type="EMBL" id="CP019343">
    <property type="protein sequence ID" value="ARN75176.1"/>
    <property type="molecule type" value="Genomic_DNA"/>
</dbReference>
<dbReference type="PROSITE" id="PS50405">
    <property type="entry name" value="GST_CTER"/>
    <property type="match status" value="1"/>
</dbReference>
<sequence>MITLHGASASPFVRKVLAVLAIKQLPFEQTQQMPFGKDAEFEKISPLGKIPALQDGDFSVADSAVICAYLEDAYGEIKVFPTRPQDKARARWLENLADNTVAGLAAGIFFQRFMRPMAFKEQPDEALVEKIISTKLPPHLDYIESQLPAQGFIFGDTIMLADIALVSPFINASYAGYIPDAERWPLFSALIASVKAHPAIAPLLETEAAMFGFNK</sequence>
<protein>
    <submittedName>
        <fullName evidence="3">Glutathione S-transferase</fullName>
    </submittedName>
</protein>
<dbReference type="Proteomes" id="UP000193450">
    <property type="component" value="Chromosome"/>
</dbReference>
<dbReference type="SFLD" id="SFLDS00019">
    <property type="entry name" value="Glutathione_Transferase_(cytos"/>
    <property type="match status" value="1"/>
</dbReference>
<proteinExistence type="predicted"/>
<dbReference type="CDD" id="cd00570">
    <property type="entry name" value="GST_N_family"/>
    <property type="match status" value="1"/>
</dbReference>
<dbReference type="RefSeq" id="WP_085759348.1">
    <property type="nucleotide sequence ID" value="NZ_CP019343.1"/>
</dbReference>
<dbReference type="Gene3D" id="3.40.30.10">
    <property type="entry name" value="Glutaredoxin"/>
    <property type="match status" value="1"/>
</dbReference>
<evidence type="ECO:0000259" key="2">
    <source>
        <dbReference type="PROSITE" id="PS50405"/>
    </source>
</evidence>
<feature type="domain" description="GST N-terminal" evidence="1">
    <location>
        <begin position="1"/>
        <end position="78"/>
    </location>
</feature>
<evidence type="ECO:0000313" key="4">
    <source>
        <dbReference type="Proteomes" id="UP000193450"/>
    </source>
</evidence>
<evidence type="ECO:0000313" key="3">
    <source>
        <dbReference type="EMBL" id="ARN75176.1"/>
    </source>
</evidence>
<dbReference type="InterPro" id="IPR004045">
    <property type="entry name" value="Glutathione_S-Trfase_N"/>
</dbReference>
<dbReference type="InterPro" id="IPR036282">
    <property type="entry name" value="Glutathione-S-Trfase_C_sf"/>
</dbReference>
<name>A0A1X9NC51_9GAMM</name>
<dbReference type="SFLD" id="SFLDG00358">
    <property type="entry name" value="Main_(cytGST)"/>
    <property type="match status" value="1"/>
</dbReference>
<dbReference type="OrthoDB" id="9810080at2"/>
<dbReference type="PANTHER" id="PTHR42673">
    <property type="entry name" value="MALEYLACETOACETATE ISOMERASE"/>
    <property type="match status" value="1"/>
</dbReference>
<organism evidence="3 4">
    <name type="scientific">Oceanicoccus sagamiensis</name>
    <dbReference type="NCBI Taxonomy" id="716816"/>
    <lineage>
        <taxon>Bacteria</taxon>
        <taxon>Pseudomonadati</taxon>
        <taxon>Pseudomonadota</taxon>
        <taxon>Gammaproteobacteria</taxon>
        <taxon>Cellvibrionales</taxon>
        <taxon>Spongiibacteraceae</taxon>
        <taxon>Oceanicoccus</taxon>
    </lineage>
</organism>
<reference evidence="3 4" key="1">
    <citation type="submission" date="2016-11" db="EMBL/GenBank/DDBJ databases">
        <title>Trade-off between light-utilization and light-protection in marine flavobacteria.</title>
        <authorList>
            <person name="Kumagai Y."/>
        </authorList>
    </citation>
    <scope>NUCLEOTIDE SEQUENCE [LARGE SCALE GENOMIC DNA]</scope>
    <source>
        <strain evidence="3 4">NBRC 107125</strain>
    </source>
</reference>
<dbReference type="GO" id="GO:0006749">
    <property type="term" value="P:glutathione metabolic process"/>
    <property type="evidence" value="ECO:0007669"/>
    <property type="project" value="TreeGrafter"/>
</dbReference>
<dbReference type="AlphaFoldDB" id="A0A1X9NC51"/>
<dbReference type="PROSITE" id="PS50404">
    <property type="entry name" value="GST_NTER"/>
    <property type="match status" value="1"/>
</dbReference>
<dbReference type="InterPro" id="IPR010987">
    <property type="entry name" value="Glutathione-S-Trfase_C-like"/>
</dbReference>
<dbReference type="GO" id="GO:0016034">
    <property type="term" value="F:maleylacetoacetate isomerase activity"/>
    <property type="evidence" value="ECO:0007669"/>
    <property type="project" value="TreeGrafter"/>
</dbReference>